<dbReference type="AlphaFoldDB" id="A0A1S1YTN8"/>
<dbReference type="Proteomes" id="UP000179797">
    <property type="component" value="Unassembled WGS sequence"/>
</dbReference>
<reference evidence="2 3" key="1">
    <citation type="journal article" date="2012" name="Int. J. Syst. Evol. Microbiol.">
        <title>Flammeovirga pacifica sp. nov., isolated from deep-sea sediment.</title>
        <authorList>
            <person name="Xu H."/>
            <person name="Fu Y."/>
            <person name="Yang N."/>
            <person name="Ding Z."/>
            <person name="Lai Q."/>
            <person name="Zeng R."/>
        </authorList>
    </citation>
    <scope>NUCLEOTIDE SEQUENCE [LARGE SCALE GENOMIC DNA]</scope>
    <source>
        <strain evidence="3">DSM 24597 / LMG 26175 / WPAGA1</strain>
    </source>
</reference>
<organism evidence="2 3">
    <name type="scientific">Flammeovirga pacifica</name>
    <dbReference type="NCBI Taxonomy" id="915059"/>
    <lineage>
        <taxon>Bacteria</taxon>
        <taxon>Pseudomonadati</taxon>
        <taxon>Bacteroidota</taxon>
        <taxon>Cytophagia</taxon>
        <taxon>Cytophagales</taxon>
        <taxon>Flammeovirgaceae</taxon>
        <taxon>Flammeovirga</taxon>
    </lineage>
</organism>
<evidence type="ECO:0000313" key="2">
    <source>
        <dbReference type="EMBL" id="OHX64165.1"/>
    </source>
</evidence>
<keyword evidence="1" id="KW-0732">Signal</keyword>
<gene>
    <name evidence="2" type="ORF">NH26_21410</name>
</gene>
<dbReference type="RefSeq" id="WP_044226376.1">
    <property type="nucleotide sequence ID" value="NZ_JRYR02000002.1"/>
</dbReference>
<evidence type="ECO:0000256" key="1">
    <source>
        <dbReference type="SAM" id="SignalP"/>
    </source>
</evidence>
<sequence>MKHLLSAIIIFLTFSISTQAQGLNIQLVKSQNNEKEVKKEKKKKPKKKSIKKEDAYSYLMIRKEYLFQ</sequence>
<protein>
    <submittedName>
        <fullName evidence="2">Uncharacterized protein</fullName>
    </submittedName>
</protein>
<accession>A0A1S1YTN8</accession>
<evidence type="ECO:0000313" key="3">
    <source>
        <dbReference type="Proteomes" id="UP000179797"/>
    </source>
</evidence>
<comment type="caution">
    <text evidence="2">The sequence shown here is derived from an EMBL/GenBank/DDBJ whole genome shotgun (WGS) entry which is preliminary data.</text>
</comment>
<name>A0A1S1YTN8_FLAPC</name>
<dbReference type="EMBL" id="JRYR02000002">
    <property type="protein sequence ID" value="OHX64165.1"/>
    <property type="molecule type" value="Genomic_DNA"/>
</dbReference>
<feature type="signal peptide" evidence="1">
    <location>
        <begin position="1"/>
        <end position="20"/>
    </location>
</feature>
<proteinExistence type="predicted"/>
<feature type="chain" id="PRO_5010200353" evidence="1">
    <location>
        <begin position="21"/>
        <end position="68"/>
    </location>
</feature>
<keyword evidence="3" id="KW-1185">Reference proteome</keyword>